<protein>
    <submittedName>
        <fullName evidence="1">Uncharacterized protein</fullName>
    </submittedName>
</protein>
<evidence type="ECO:0000313" key="2">
    <source>
        <dbReference type="Proteomes" id="UP000009881"/>
    </source>
</evidence>
<dbReference type="EMBL" id="ANHY01000005">
    <property type="protein sequence ID" value="EKV31725.1"/>
    <property type="molecule type" value="Genomic_DNA"/>
</dbReference>
<comment type="caution">
    <text evidence="1">The sequence shown here is derived from an EMBL/GenBank/DDBJ whole genome shotgun (WGS) entry which is preliminary data.</text>
</comment>
<dbReference type="eggNOG" id="COG5464">
    <property type="taxonomic scope" value="Bacteria"/>
</dbReference>
<keyword evidence="2" id="KW-1185">Reference proteome</keyword>
<proteinExistence type="predicted"/>
<gene>
    <name evidence="1" type="ORF">C882_3475</name>
</gene>
<dbReference type="OrthoDB" id="932587at2"/>
<dbReference type="Proteomes" id="UP000009881">
    <property type="component" value="Unassembled WGS sequence"/>
</dbReference>
<dbReference type="RefSeq" id="WP_009539594.1">
    <property type="nucleotide sequence ID" value="NZ_ANHY01000005.1"/>
</dbReference>
<name>K9H0H1_9PROT</name>
<evidence type="ECO:0000313" key="1">
    <source>
        <dbReference type="EMBL" id="EKV31725.1"/>
    </source>
</evidence>
<organism evidence="1 2">
    <name type="scientific">Caenispirillum salinarum AK4</name>
    <dbReference type="NCBI Taxonomy" id="1238182"/>
    <lineage>
        <taxon>Bacteria</taxon>
        <taxon>Pseudomonadati</taxon>
        <taxon>Pseudomonadota</taxon>
        <taxon>Alphaproteobacteria</taxon>
        <taxon>Rhodospirillales</taxon>
        <taxon>Novispirillaceae</taxon>
        <taxon>Caenispirillum</taxon>
    </lineage>
</organism>
<dbReference type="AlphaFoldDB" id="K9H0H1"/>
<accession>K9H0H1</accession>
<dbReference type="STRING" id="1238182.C882_3475"/>
<sequence>MVEGERRDFDGSLKGLALESDVLARLFAGADFGALLPSEFNEVENRRADMVARLSDGGVLHVEIQVDLPPALGWRMVNYRRLIRRHVDGSADLHQGVLYVGDAPARAERLVLEDGQLSYAVPLLDIGALSPDIFLASPRFDDAVLAVLTRAGGRDPSVVLNLAERIMPLEGKARADAVSKLAVTADLRRLSDWILGALPMPIAVDFERNAFFRQAVEYGRVQMLREVVRDSLSARGLGKSPALQDAIEAADEGALKHLMNGAATADSDEALLALLTQSRR</sequence>
<reference evidence="1 2" key="1">
    <citation type="journal article" date="2013" name="Genome Announc.">
        <title>Draft Genome Sequence of an Alphaproteobacterium, Caenispirillum salinarum AK4(T), Isolated from a Solar Saltern.</title>
        <authorList>
            <person name="Khatri I."/>
            <person name="Singh A."/>
            <person name="Korpole S."/>
            <person name="Pinnaka A.K."/>
            <person name="Subramanian S."/>
        </authorList>
    </citation>
    <scope>NUCLEOTIDE SEQUENCE [LARGE SCALE GENOMIC DNA]</scope>
    <source>
        <strain evidence="1 2">AK4</strain>
    </source>
</reference>